<evidence type="ECO:0000256" key="2">
    <source>
        <dbReference type="ARBA" id="ARBA00022450"/>
    </source>
</evidence>
<dbReference type="Gene3D" id="3.40.50.1820">
    <property type="entry name" value="alpha/beta hydrolase"/>
    <property type="match status" value="1"/>
</dbReference>
<evidence type="ECO:0000256" key="3">
    <source>
        <dbReference type="ARBA" id="ARBA00022553"/>
    </source>
</evidence>
<dbReference type="SUPFAM" id="SSF47336">
    <property type="entry name" value="ACP-like"/>
    <property type="match status" value="2"/>
</dbReference>
<dbReference type="SUPFAM" id="SSF53474">
    <property type="entry name" value="alpha/beta-Hydrolases"/>
    <property type="match status" value="1"/>
</dbReference>
<feature type="domain" description="Carrier" evidence="4">
    <location>
        <begin position="1583"/>
        <end position="1658"/>
    </location>
</feature>
<dbReference type="PANTHER" id="PTHR45527">
    <property type="entry name" value="NONRIBOSOMAL PEPTIDE SYNTHETASE"/>
    <property type="match status" value="1"/>
</dbReference>
<dbReference type="Pfam" id="PF00501">
    <property type="entry name" value="AMP-binding"/>
    <property type="match status" value="2"/>
</dbReference>
<dbReference type="InterPro" id="IPR006162">
    <property type="entry name" value="Ppantetheine_attach_site"/>
</dbReference>
<dbReference type="Pfam" id="PF00975">
    <property type="entry name" value="Thioesterase"/>
    <property type="match status" value="1"/>
</dbReference>
<dbReference type="Pfam" id="PF00668">
    <property type="entry name" value="Condensation"/>
    <property type="match status" value="1"/>
</dbReference>
<dbReference type="Gene3D" id="2.30.38.10">
    <property type="entry name" value="Luciferase, Domain 3"/>
    <property type="match status" value="1"/>
</dbReference>
<dbReference type="InterPro" id="IPR042099">
    <property type="entry name" value="ANL_N_sf"/>
</dbReference>
<sequence>MFIHQYVEVHSISQPDAIALKFKQSQFTYGQLHEHTHQLSCYLNNLGIGSEDRVVVFLEPSLEIVVSLLAIFKVGGTYVPLDPSYPSERLANLLAEIQPNVVITQEHLLPNLPVTSEHVFCIDRDWQTIQDLPAQKFDHEITPQQTAYIIYTSGTTGKPKGVMVSHSNLLHYILVAQEEYGFNAQDVMPAIARFTFSISLFELLSPLVAGGTLLILERDRILDFEQMVQVLKQVTVIHAGPSLLRALLTHIEKTLTADPQQFQQLRHVSTGGDMVPVDILERMRKTFQHAEMFVIYGCSEVSCMGCTYSVPRQGIITKSLVGKPFNNVFIHLYDESHNVVPIGVTGEIYVGGAGVAKEYLYREQLTQEKFITIDGVRFYRTGDLGRFEEDGNLEVLGRSDFQIKLRGIRIELNEIETILRQAPGVMDGVVTSCDLETGEKGLVAYVVLEQGKNFIVEIRRFLQAKLPDYMVPTIFMELEAMPLNINQKLNRLDLPAPTLTNAILHNNAYVAPRTELEEILTDIYARTLKLERIGIYDNFFEFGGHSLMATQVIYRLQEILESEIPVSQLFVQPTVAGLAEYITTAKQNKDDSYLTLDSSVQRRLETNFPLLSSQQQLWFLTQLEGGNAAYNIPLAFKIFGELDILTLERSLNEILQRHDSLRSIFPVIDGLPVQQILPLQFLPLRTINLLTLTENEQTEKTYQLAREEAQRPFDLTKDLLIRSTLLQLGENSNVLLLTTHHIVSDDWSIRILQKEMSVIYTAFRQGRISPLKVLDIQYVDYVYWQQKRLNEKFLDQQLVYWEKQLAYAPPLLDFPTDHPRPVAQTYRGETEFFTLDLALTRQIKILSQRTGVTLFMSLLSAFAILLSRYSRQQDVVIGSPIANRNRKELESLIGCFINLLALRIDLTGDPTFTEFIQRVKDISLGAYAHQELPFEKLVEKLCPNRSFSYSPIFQVMFVLQNAPVEISEPVDLKLIPLNSETGTAQYDLTLMMEETEIGLSGHFEYNSGLFNRLTIKRLISHFQILLESIVKNPKQSISQLPILTEREKHQLLVEWNDTNTDYPQDKCIHQLFEEQVERTPDAIAVSFQDQNLTYRELNRRANQLAHYLQNLGVKPNILVGICIERSLEMMVGLMGILKAGGAYVPLDPNYPPERIEYMIADAQMPVLLTQSKWKIQEHQAQVICLDSDWEKIASQNSDNPAPIHDNQHVAYVIYTSGSTGKPKGVMIGQKALVSFVQTAISEYGFSESDRVLQFASINFDAAVEEIFPSLCTGATLVLRTDKMLSDLRTFFQACEDLRLSVLDLPTAYWHQLAAELASTNESFPESLRLVIIGGEKVLLEPVRDWQKYVTKSGKGDRLQLINTYGPTETTVVATLYRIPITFSNISEVPIGRPLAHLQTYILDSQLQPVPIGVTGELHIGGDSLAIGYLNRPELTDEKFIPNPFSSQSGSRLYKTGDLARYLSDGNIEYLGRIDNQVKIRGFRIELGEVETALSQHPLLRATIVTTREDTPGDKRLVAYVVTEDQTQDIDLRAFLKDRLPSYMIPSAFVFLEEMPITPNGKIDYRRLPAPDASSMPLEKNFVPPRNSTEETLAKIWSQILGVERVGINDNFFELGGHSLLSVRLISEIEKTFNYQIPLSSFFEMGTIAEIAKWMCEKPSETISPEDVPLGLSLEDYRAFLSLCGGRIGKHIGKRGLIVEVPPTEMKSTQPFIWIGYIDFSKNLGLPQPVYTIPGGSWTPLHSTENYIEAIASVIVDEILSIPQDEPYLIGGNCYEGLVAMEVACQLQKKGKKVDFLAIIDKEGPSKIYDVLCQLDLKLCILKFHLMQFLPLSLTEKGKYILERLFSFNAMEEINKSENELDFSQFMADQSPEKPHRQLSEHDLILPQAWDSIDQVSRNHSSKVFSGKVVLTAPTKSGLKSRTKDVLWTDLSWLFPYCGWGKLLTGKVSLHKLDCAHADVGMKKNAEQIGQIIWKACEEFR</sequence>
<dbReference type="InterPro" id="IPR010071">
    <property type="entry name" value="AA_adenyl_dom"/>
</dbReference>
<dbReference type="InterPro" id="IPR023213">
    <property type="entry name" value="CAT-like_dom_sf"/>
</dbReference>
<dbReference type="InterPro" id="IPR020845">
    <property type="entry name" value="AMP-binding_CS"/>
</dbReference>
<dbReference type="InterPro" id="IPR000873">
    <property type="entry name" value="AMP-dep_synth/lig_dom"/>
</dbReference>
<dbReference type="PROSITE" id="PS00012">
    <property type="entry name" value="PHOSPHOPANTETHEINE"/>
    <property type="match status" value="1"/>
</dbReference>
<dbReference type="NCBIfam" id="TIGR01733">
    <property type="entry name" value="AA-adenyl-dom"/>
    <property type="match status" value="2"/>
</dbReference>
<dbReference type="InterPro" id="IPR029058">
    <property type="entry name" value="AB_hydrolase_fold"/>
</dbReference>
<dbReference type="RefSeq" id="WP_323258905.1">
    <property type="nucleotide sequence ID" value="NZ_JAYGIE010000001.1"/>
</dbReference>
<proteinExistence type="predicted"/>
<dbReference type="Gene3D" id="3.30.300.30">
    <property type="match status" value="2"/>
</dbReference>
<dbReference type="PANTHER" id="PTHR45527:SF1">
    <property type="entry name" value="FATTY ACID SYNTHASE"/>
    <property type="match status" value="1"/>
</dbReference>
<keyword evidence="6" id="KW-1185">Reference proteome</keyword>
<dbReference type="InterPro" id="IPR001242">
    <property type="entry name" value="Condensation_dom"/>
</dbReference>
<dbReference type="Gene3D" id="1.10.1200.10">
    <property type="entry name" value="ACP-like"/>
    <property type="match status" value="2"/>
</dbReference>
<dbReference type="CDD" id="cd19531">
    <property type="entry name" value="LCL_NRPS-like"/>
    <property type="match status" value="1"/>
</dbReference>
<dbReference type="EMBL" id="JAYGIE010000001">
    <property type="protein sequence ID" value="MEA5476035.1"/>
    <property type="molecule type" value="Genomic_DNA"/>
</dbReference>
<keyword evidence="2" id="KW-0596">Phosphopantetheine</keyword>
<dbReference type="SUPFAM" id="SSF56801">
    <property type="entry name" value="Acetyl-CoA synthetase-like"/>
    <property type="match status" value="2"/>
</dbReference>
<dbReference type="PROSITE" id="PS00455">
    <property type="entry name" value="AMP_BINDING"/>
    <property type="match status" value="2"/>
</dbReference>
<dbReference type="InterPro" id="IPR045851">
    <property type="entry name" value="AMP-bd_C_sf"/>
</dbReference>
<gene>
    <name evidence="5" type="ORF">VB774_00230</name>
</gene>
<dbReference type="SUPFAM" id="SSF52777">
    <property type="entry name" value="CoA-dependent acyltransferases"/>
    <property type="match status" value="2"/>
</dbReference>
<evidence type="ECO:0000313" key="5">
    <source>
        <dbReference type="EMBL" id="MEA5476035.1"/>
    </source>
</evidence>
<dbReference type="NCBIfam" id="NF003417">
    <property type="entry name" value="PRK04813.1"/>
    <property type="match status" value="2"/>
</dbReference>
<dbReference type="Pfam" id="PF00550">
    <property type="entry name" value="PP-binding"/>
    <property type="match status" value="2"/>
</dbReference>
<reference evidence="5 6" key="1">
    <citation type="submission" date="2023-12" db="EMBL/GenBank/DDBJ databases">
        <title>Baltic Sea Cyanobacteria.</title>
        <authorList>
            <person name="Delbaje E."/>
            <person name="Fewer D.P."/>
            <person name="Shishido T.K."/>
        </authorList>
    </citation>
    <scope>NUCLEOTIDE SEQUENCE [LARGE SCALE GENOMIC DNA]</scope>
    <source>
        <strain evidence="5 6">UHCC 0370</strain>
    </source>
</reference>
<feature type="domain" description="Carrier" evidence="4">
    <location>
        <begin position="511"/>
        <end position="586"/>
    </location>
</feature>
<protein>
    <submittedName>
        <fullName evidence="5">Amino acid adenylation domain-containing protein</fullName>
    </submittedName>
</protein>
<dbReference type="SMART" id="SM00823">
    <property type="entry name" value="PKS_PP"/>
    <property type="match status" value="2"/>
</dbReference>
<dbReference type="Gene3D" id="3.40.50.980">
    <property type="match status" value="2"/>
</dbReference>
<dbReference type="Proteomes" id="UP001301388">
    <property type="component" value="Unassembled WGS sequence"/>
</dbReference>
<dbReference type="Gene3D" id="3.40.50.12780">
    <property type="entry name" value="N-terminal domain of ligase-like"/>
    <property type="match status" value="1"/>
</dbReference>
<evidence type="ECO:0000259" key="4">
    <source>
        <dbReference type="PROSITE" id="PS50075"/>
    </source>
</evidence>
<evidence type="ECO:0000313" key="6">
    <source>
        <dbReference type="Proteomes" id="UP001301388"/>
    </source>
</evidence>
<dbReference type="Pfam" id="PF13193">
    <property type="entry name" value="AMP-binding_C"/>
    <property type="match status" value="2"/>
</dbReference>
<dbReference type="CDD" id="cd05930">
    <property type="entry name" value="A_NRPS"/>
    <property type="match status" value="1"/>
</dbReference>
<keyword evidence="3" id="KW-0597">Phosphoprotein</keyword>
<comment type="caution">
    <text evidence="5">The sequence shown here is derived from an EMBL/GenBank/DDBJ whole genome shotgun (WGS) entry which is preliminary data.</text>
</comment>
<name>A0ABU5TCM3_9CYAN</name>
<organism evidence="5 6">
    <name type="scientific">Pseudanabaena galeata UHCC 0370</name>
    <dbReference type="NCBI Taxonomy" id="3110310"/>
    <lineage>
        <taxon>Bacteria</taxon>
        <taxon>Bacillati</taxon>
        <taxon>Cyanobacteriota</taxon>
        <taxon>Cyanophyceae</taxon>
        <taxon>Pseudanabaenales</taxon>
        <taxon>Pseudanabaenaceae</taxon>
        <taxon>Pseudanabaena</taxon>
    </lineage>
</organism>
<evidence type="ECO:0000256" key="1">
    <source>
        <dbReference type="ARBA" id="ARBA00001957"/>
    </source>
</evidence>
<dbReference type="InterPro" id="IPR001031">
    <property type="entry name" value="Thioesterase"/>
</dbReference>
<dbReference type="Gene3D" id="3.30.559.10">
    <property type="entry name" value="Chloramphenicol acetyltransferase-like domain"/>
    <property type="match status" value="1"/>
</dbReference>
<dbReference type="InterPro" id="IPR036736">
    <property type="entry name" value="ACP-like_sf"/>
</dbReference>
<dbReference type="PROSITE" id="PS50075">
    <property type="entry name" value="CARRIER"/>
    <property type="match status" value="2"/>
</dbReference>
<dbReference type="InterPro" id="IPR009081">
    <property type="entry name" value="PP-bd_ACP"/>
</dbReference>
<dbReference type="Gene3D" id="3.30.559.30">
    <property type="entry name" value="Nonribosomal peptide synthetase, condensation domain"/>
    <property type="match status" value="1"/>
</dbReference>
<accession>A0ABU5TCM3</accession>
<comment type="cofactor">
    <cofactor evidence="1">
        <name>pantetheine 4'-phosphate</name>
        <dbReference type="ChEBI" id="CHEBI:47942"/>
    </cofactor>
</comment>
<dbReference type="InterPro" id="IPR025110">
    <property type="entry name" value="AMP-bd_C"/>
</dbReference>
<dbReference type="InterPro" id="IPR020806">
    <property type="entry name" value="PKS_PP-bd"/>
</dbReference>